<dbReference type="InterPro" id="IPR006076">
    <property type="entry name" value="FAD-dep_OxRdtase"/>
</dbReference>
<proteinExistence type="predicted"/>
<comment type="caution">
    <text evidence="2">The sequence shown here is derived from an EMBL/GenBank/DDBJ whole genome shotgun (WGS) entry which is preliminary data.</text>
</comment>
<dbReference type="Gene3D" id="3.30.9.10">
    <property type="entry name" value="D-Amino Acid Oxidase, subunit A, domain 2"/>
    <property type="match status" value="1"/>
</dbReference>
<dbReference type="Gene3D" id="3.50.50.60">
    <property type="entry name" value="FAD/NAD(P)-binding domain"/>
    <property type="match status" value="1"/>
</dbReference>
<protein>
    <submittedName>
        <fullName evidence="2">Oxidoreductase</fullName>
    </submittedName>
</protein>
<sequence>MNIKSGLLYWPTTFHHHHVEYGPLEENIECDYVIVGSGVSGAQSAYFLSKSGASVVVVDKRKIAHGSTIVNTGLIQYTNDKPLFACIDSFGKEVGVRFYRLCLEAVKGIEEITKNLEIDANFIRRKSLYFASDQAGKEILKAEYKALVENGFRVEKFSKEDIKNKYHFEKESALFTSNDAELNPFKYVHGILQYVKKRDVKVFSETDVKSLIGTKNGVELFTDRHVSIKAKKVIFASGYESLELKKDKNAVLSSSYAIVTEAFLKNEAWFENSLIWETARPYLFLRTTADGRIVVGGLDEYTIIPEQRDAMLHHKKDQLLKSLIELFPIYKDVKIEYYWTGLFGSTHTGLPMIREYPEYPNCYFLMGFGGSGMIYSYIFAKIICDLVITGFNPDAHIFMK</sequence>
<dbReference type="PANTHER" id="PTHR13847:SF201">
    <property type="entry name" value="PUTATIBE OXIDOREDUCTASE"/>
    <property type="match status" value="1"/>
</dbReference>
<dbReference type="OrthoDB" id="571248at2"/>
<feature type="domain" description="FAD dependent oxidoreductase" evidence="1">
    <location>
        <begin position="31"/>
        <end position="386"/>
    </location>
</feature>
<dbReference type="Proteomes" id="UP000626244">
    <property type="component" value="Unassembled WGS sequence"/>
</dbReference>
<dbReference type="GO" id="GO:0005737">
    <property type="term" value="C:cytoplasm"/>
    <property type="evidence" value="ECO:0007669"/>
    <property type="project" value="TreeGrafter"/>
</dbReference>
<gene>
    <name evidence="2" type="ORF">GCM10007380_24190</name>
</gene>
<dbReference type="PANTHER" id="PTHR13847">
    <property type="entry name" value="SARCOSINE DEHYDROGENASE-RELATED"/>
    <property type="match status" value="1"/>
</dbReference>
<evidence type="ECO:0000259" key="1">
    <source>
        <dbReference type="Pfam" id="PF01266"/>
    </source>
</evidence>
<evidence type="ECO:0000313" key="3">
    <source>
        <dbReference type="Proteomes" id="UP000626244"/>
    </source>
</evidence>
<keyword evidence="3" id="KW-1185">Reference proteome</keyword>
<dbReference type="AlphaFoldDB" id="A0A8J3AKX5"/>
<organism evidence="2 3">
    <name type="scientific">Gottfriedia solisilvae</name>
    <dbReference type="NCBI Taxonomy" id="1516104"/>
    <lineage>
        <taxon>Bacteria</taxon>
        <taxon>Bacillati</taxon>
        <taxon>Bacillota</taxon>
        <taxon>Bacilli</taxon>
        <taxon>Bacillales</taxon>
        <taxon>Bacillaceae</taxon>
        <taxon>Gottfriedia</taxon>
    </lineage>
</organism>
<dbReference type="SUPFAM" id="SSF51905">
    <property type="entry name" value="FAD/NAD(P)-binding domain"/>
    <property type="match status" value="1"/>
</dbReference>
<dbReference type="RefSeq" id="WP_088000108.1">
    <property type="nucleotide sequence ID" value="NZ_BMHB01000001.1"/>
</dbReference>
<accession>A0A8J3AKX5</accession>
<evidence type="ECO:0000313" key="2">
    <source>
        <dbReference type="EMBL" id="GGI14685.1"/>
    </source>
</evidence>
<dbReference type="EMBL" id="BMHB01000001">
    <property type="protein sequence ID" value="GGI14685.1"/>
    <property type="molecule type" value="Genomic_DNA"/>
</dbReference>
<name>A0A8J3AKX5_9BACI</name>
<reference evidence="3" key="1">
    <citation type="journal article" date="2019" name="Int. J. Syst. Evol. Microbiol.">
        <title>The Global Catalogue of Microorganisms (GCM) 10K type strain sequencing project: providing services to taxonomists for standard genome sequencing and annotation.</title>
        <authorList>
            <consortium name="The Broad Institute Genomics Platform"/>
            <consortium name="The Broad Institute Genome Sequencing Center for Infectious Disease"/>
            <person name="Wu L."/>
            <person name="Ma J."/>
        </authorList>
    </citation>
    <scope>NUCLEOTIDE SEQUENCE [LARGE SCALE GENOMIC DNA]</scope>
    <source>
        <strain evidence="3">CGMCC 1.14993</strain>
    </source>
</reference>
<dbReference type="InterPro" id="IPR036188">
    <property type="entry name" value="FAD/NAD-bd_sf"/>
</dbReference>
<dbReference type="Pfam" id="PF01266">
    <property type="entry name" value="DAO"/>
    <property type="match status" value="1"/>
</dbReference>